<feature type="transmembrane region" description="Helical" evidence="8">
    <location>
        <begin position="239"/>
        <end position="258"/>
    </location>
</feature>
<feature type="transmembrane region" description="Helical" evidence="8">
    <location>
        <begin position="89"/>
        <end position="106"/>
    </location>
</feature>
<reference evidence="10" key="1">
    <citation type="submission" date="2023-01" db="EMBL/GenBank/DDBJ databases">
        <title>Complete genome sequence of Planctobacterium marinum strain Dej080120_11.</title>
        <authorList>
            <person name="Ueki S."/>
            <person name="Maruyama F."/>
        </authorList>
    </citation>
    <scope>NUCLEOTIDE SEQUENCE</scope>
    <source>
        <strain evidence="10">Dej080120_11</strain>
    </source>
</reference>
<evidence type="ECO:0000256" key="2">
    <source>
        <dbReference type="ARBA" id="ARBA00022485"/>
    </source>
</evidence>
<keyword evidence="1" id="KW-0813">Transport</keyword>
<dbReference type="InterPro" id="IPR017896">
    <property type="entry name" value="4Fe4S_Fe-S-bd"/>
</dbReference>
<dbReference type="InterPro" id="IPR009051">
    <property type="entry name" value="Helical_ferredxn"/>
</dbReference>
<feature type="domain" description="4Fe-4S ferredoxin-type" evidence="9">
    <location>
        <begin position="308"/>
        <end position="336"/>
    </location>
</feature>
<keyword evidence="8" id="KW-0472">Membrane</keyword>
<keyword evidence="8" id="KW-1133">Transmembrane helix</keyword>
<dbReference type="PANTHER" id="PTHR30176">
    <property type="entry name" value="FERREDOXIN-TYPE PROTEIN NAPH"/>
    <property type="match status" value="1"/>
</dbReference>
<keyword evidence="3" id="KW-0479">Metal-binding</keyword>
<evidence type="ECO:0000313" key="11">
    <source>
        <dbReference type="Proteomes" id="UP001333710"/>
    </source>
</evidence>
<dbReference type="GO" id="GO:0046872">
    <property type="term" value="F:metal ion binding"/>
    <property type="evidence" value="ECO:0007669"/>
    <property type="project" value="UniProtKB-KW"/>
</dbReference>
<dbReference type="SUPFAM" id="SSF54862">
    <property type="entry name" value="4Fe-4S ferredoxins"/>
    <property type="match status" value="1"/>
</dbReference>
<evidence type="ECO:0000256" key="8">
    <source>
        <dbReference type="SAM" id="Phobius"/>
    </source>
</evidence>
<dbReference type="NCBIfam" id="TIGR02745">
    <property type="entry name" value="ccoG_rdxA_fixG"/>
    <property type="match status" value="1"/>
</dbReference>
<dbReference type="PANTHER" id="PTHR30176:SF3">
    <property type="entry name" value="FERREDOXIN-TYPE PROTEIN NAPH"/>
    <property type="match status" value="1"/>
</dbReference>
<dbReference type="InterPro" id="IPR051684">
    <property type="entry name" value="Electron_Trans/Redox"/>
</dbReference>
<keyword evidence="5" id="KW-0408">Iron</keyword>
<keyword evidence="6" id="KW-0411">Iron-sulfur</keyword>
<evidence type="ECO:0000256" key="5">
    <source>
        <dbReference type="ARBA" id="ARBA00023004"/>
    </source>
</evidence>
<evidence type="ECO:0000256" key="1">
    <source>
        <dbReference type="ARBA" id="ARBA00022448"/>
    </source>
</evidence>
<evidence type="ECO:0000256" key="4">
    <source>
        <dbReference type="ARBA" id="ARBA00022982"/>
    </source>
</evidence>
<feature type="compositionally biased region" description="Basic and acidic residues" evidence="7">
    <location>
        <begin position="8"/>
        <end position="17"/>
    </location>
</feature>
<evidence type="ECO:0000313" key="10">
    <source>
        <dbReference type="EMBL" id="BDX08342.1"/>
    </source>
</evidence>
<protein>
    <submittedName>
        <fullName evidence="10">Cytochrome c oxidase accessory protein CcoG</fullName>
    </submittedName>
</protein>
<dbReference type="InterPro" id="IPR017900">
    <property type="entry name" value="4Fe4S_Fe_S_CS"/>
</dbReference>
<keyword evidence="2" id="KW-0004">4Fe-4S</keyword>
<dbReference type="Proteomes" id="UP001333710">
    <property type="component" value="Chromosome"/>
</dbReference>
<keyword evidence="11" id="KW-1185">Reference proteome</keyword>
<dbReference type="GO" id="GO:0005886">
    <property type="term" value="C:plasma membrane"/>
    <property type="evidence" value="ECO:0007669"/>
    <property type="project" value="TreeGrafter"/>
</dbReference>
<dbReference type="Gene3D" id="1.10.1060.10">
    <property type="entry name" value="Alpha-helical ferredoxin"/>
    <property type="match status" value="1"/>
</dbReference>
<feature type="transmembrane region" description="Helical" evidence="8">
    <location>
        <begin position="207"/>
        <end position="227"/>
    </location>
</feature>
<evidence type="ECO:0000259" key="9">
    <source>
        <dbReference type="PROSITE" id="PS51379"/>
    </source>
</evidence>
<gene>
    <name evidence="10" type="primary">ccoG</name>
    <name evidence="10" type="ORF">MACH26_38630</name>
</gene>
<evidence type="ECO:0000256" key="6">
    <source>
        <dbReference type="ARBA" id="ARBA00023014"/>
    </source>
</evidence>
<dbReference type="PROSITE" id="PS51379">
    <property type="entry name" value="4FE4S_FER_2"/>
    <property type="match status" value="1"/>
</dbReference>
<evidence type="ECO:0000256" key="7">
    <source>
        <dbReference type="SAM" id="MobiDB-lite"/>
    </source>
</evidence>
<feature type="compositionally biased region" description="Polar residues" evidence="7">
    <location>
        <begin position="23"/>
        <end position="35"/>
    </location>
</feature>
<dbReference type="InterPro" id="IPR014116">
    <property type="entry name" value="Cyt_c_oxidase_cbb3_FixG"/>
</dbReference>
<dbReference type="Pfam" id="PF13746">
    <property type="entry name" value="Fer4_18"/>
    <property type="match status" value="1"/>
</dbReference>
<dbReference type="PROSITE" id="PS00198">
    <property type="entry name" value="4FE4S_FER_1"/>
    <property type="match status" value="1"/>
</dbReference>
<proteinExistence type="predicted"/>
<organism evidence="10 11">
    <name type="scientific">Planctobacterium marinum</name>
    <dbReference type="NCBI Taxonomy" id="1631968"/>
    <lineage>
        <taxon>Bacteria</taxon>
        <taxon>Pseudomonadati</taxon>
        <taxon>Pseudomonadota</taxon>
        <taxon>Gammaproteobacteria</taxon>
        <taxon>Alteromonadales</taxon>
        <taxon>Alteromonadaceae</taxon>
        <taxon>Planctobacterium</taxon>
    </lineage>
</organism>
<keyword evidence="8" id="KW-0812">Transmembrane</keyword>
<feature type="transmembrane region" description="Helical" evidence="8">
    <location>
        <begin position="135"/>
        <end position="155"/>
    </location>
</feature>
<dbReference type="Gene3D" id="2.60.40.10">
    <property type="entry name" value="Immunoglobulins"/>
    <property type="match status" value="1"/>
</dbReference>
<dbReference type="InterPro" id="IPR013783">
    <property type="entry name" value="Ig-like_fold"/>
</dbReference>
<feature type="region of interest" description="Disordered" evidence="7">
    <location>
        <begin position="1"/>
        <end position="40"/>
    </location>
</feature>
<feature type="transmembrane region" description="Helical" evidence="8">
    <location>
        <begin position="385"/>
        <end position="404"/>
    </location>
</feature>
<dbReference type="Pfam" id="PF11614">
    <property type="entry name" value="FixG_C"/>
    <property type="match status" value="1"/>
</dbReference>
<sequence>MPATMNKCEPDILEQRTQHKSQQHTMSEEQNSAANDNADKAVQQQIPIKDITPIKIHKPDADKRGDHYTPRSHVYVRQVKGALETFRRFFGGFFILLFAGLPWLQFGGHQAILFDLEAQRFHVFGMTLWPQDLTLLAWIFIIAAFALFVVTTFAGRVWCGFMCPQTTWTYMYIWFEHKIEGPRNKRIKLDERAMDFDKFWRKTLKHLCWLMVALLTSLTFVGYFVPIDALFADFFTLETGFWVTFWVLFFTFCTYGNAGWMREIMCTHICPYARFQSAMFDADTFTVAYDATRGEKRGPRGRKMTQEKLQEKGLGDCIDCNLCVQVCPTGIDIRNGLQYECINCGACVDACNGVMEKMGYKKNLISFTSEHRLQGKYTKILRPKLVGYVVVLTVMVALLALEIFTRVPLEVDIIRDRNALYRETYDGLIENVYTLKILNKSQQDFSYTVAIEGLPEHKFIGESEFTVRGSEIFTLPISVAIDPYLLEDRVTDIRIKVVAQENPEIKVSEPSKFLYR</sequence>
<name>A0AA48KTM7_9ALTE</name>
<accession>A0AA48KTM7</accession>
<dbReference type="EMBL" id="AP027272">
    <property type="protein sequence ID" value="BDX08342.1"/>
    <property type="molecule type" value="Genomic_DNA"/>
</dbReference>
<dbReference type="KEGG" id="pmaw:MACH26_38630"/>
<dbReference type="AlphaFoldDB" id="A0AA48KTM7"/>
<dbReference type="InterPro" id="IPR032879">
    <property type="entry name" value="FixG_C"/>
</dbReference>
<dbReference type="Pfam" id="PF12801">
    <property type="entry name" value="Fer4_5"/>
    <property type="match status" value="1"/>
</dbReference>
<dbReference type="GO" id="GO:0051539">
    <property type="term" value="F:4 iron, 4 sulfur cluster binding"/>
    <property type="evidence" value="ECO:0007669"/>
    <property type="project" value="UniProtKB-KW"/>
</dbReference>
<keyword evidence="4" id="KW-0249">Electron transport</keyword>
<evidence type="ECO:0000256" key="3">
    <source>
        <dbReference type="ARBA" id="ARBA00022723"/>
    </source>
</evidence>